<name>A0ABS5BLG3_9BACT</name>
<proteinExistence type="predicted"/>
<feature type="transmembrane region" description="Helical" evidence="1">
    <location>
        <begin position="184"/>
        <end position="203"/>
    </location>
</feature>
<evidence type="ECO:0000313" key="3">
    <source>
        <dbReference type="Proteomes" id="UP000676565"/>
    </source>
</evidence>
<feature type="transmembrane region" description="Helical" evidence="1">
    <location>
        <begin position="397"/>
        <end position="417"/>
    </location>
</feature>
<feature type="transmembrane region" description="Helical" evidence="1">
    <location>
        <begin position="60"/>
        <end position="83"/>
    </location>
</feature>
<sequence>MSAEARPTLRPYLVLLLLWALYFHPLILHPAQTLRALDFDQLTEHPPAKALFHRIPESAIGAVPSWVVALHVLAAGAFAYCYARSHDLNEVGSVVAATGFMLSSKWMTHLLLAGHAVAAGLAWLPLVLLFAERGITRQSSWPVLYTGVTLALLTLGTHPQWAFYAVVFAVAWTLPRERARVPRWLLCWAGAVGIAAALSTVQLEAGQWSVRSGNLEANGALNIGLPTALALLGPSLSYSPPYSWEMQGVFGVYWLAAAVAAPLIAGKRARWQFGVLCGLVVFALGGAALIDWLPVFNLFRVPTRMLLVAAFPLAFLAGATTHALTQSTWSLETRSALARGFRRVVIFVGVPAIVGMWFAAGQVWWAFIAYWTTAVLVLPLFIRVLQNQTVRVRTRTGLWLAVLLADLVAPIAVLPAVKPRAELNPAPVLSEPLKP</sequence>
<comment type="caution">
    <text evidence="2">The sequence shown here is derived from an EMBL/GenBank/DDBJ whole genome shotgun (WGS) entry which is preliminary data.</text>
</comment>
<dbReference type="EMBL" id="JAGKQQ010000001">
    <property type="protein sequence ID" value="MBP3954543.1"/>
    <property type="molecule type" value="Genomic_DNA"/>
</dbReference>
<protein>
    <recommendedName>
        <fullName evidence="4">Glycosyltransferase RgtA/B/C/D-like domain-containing protein</fullName>
    </recommendedName>
</protein>
<feature type="transmembrane region" description="Helical" evidence="1">
    <location>
        <begin position="110"/>
        <end position="131"/>
    </location>
</feature>
<evidence type="ECO:0000313" key="2">
    <source>
        <dbReference type="EMBL" id="MBP3954543.1"/>
    </source>
</evidence>
<feature type="transmembrane region" description="Helical" evidence="1">
    <location>
        <begin position="344"/>
        <end position="360"/>
    </location>
</feature>
<keyword evidence="1" id="KW-0472">Membrane</keyword>
<feature type="transmembrane region" description="Helical" evidence="1">
    <location>
        <begin position="366"/>
        <end position="385"/>
    </location>
</feature>
<dbReference type="Proteomes" id="UP000676565">
    <property type="component" value="Unassembled WGS sequence"/>
</dbReference>
<reference evidence="2 3" key="1">
    <citation type="submission" date="2021-04" db="EMBL/GenBank/DDBJ databases">
        <authorList>
            <person name="Ivanova A."/>
        </authorList>
    </citation>
    <scope>NUCLEOTIDE SEQUENCE [LARGE SCALE GENOMIC DNA]</scope>
    <source>
        <strain evidence="2 3">G18</strain>
    </source>
</reference>
<keyword evidence="1" id="KW-0812">Transmembrane</keyword>
<organism evidence="2 3">
    <name type="scientific">Gemmata palustris</name>
    <dbReference type="NCBI Taxonomy" id="2822762"/>
    <lineage>
        <taxon>Bacteria</taxon>
        <taxon>Pseudomonadati</taxon>
        <taxon>Planctomycetota</taxon>
        <taxon>Planctomycetia</taxon>
        <taxon>Gemmatales</taxon>
        <taxon>Gemmataceae</taxon>
        <taxon>Gemmata</taxon>
    </lineage>
</organism>
<gene>
    <name evidence="2" type="ORF">J8F10_04505</name>
</gene>
<keyword evidence="1" id="KW-1133">Transmembrane helix</keyword>
<keyword evidence="3" id="KW-1185">Reference proteome</keyword>
<evidence type="ECO:0000256" key="1">
    <source>
        <dbReference type="SAM" id="Phobius"/>
    </source>
</evidence>
<dbReference type="RefSeq" id="WP_210652666.1">
    <property type="nucleotide sequence ID" value="NZ_JAGKQQ010000001.1"/>
</dbReference>
<accession>A0ABS5BLG3</accession>
<feature type="transmembrane region" description="Helical" evidence="1">
    <location>
        <begin position="143"/>
        <end position="172"/>
    </location>
</feature>
<feature type="transmembrane region" description="Helical" evidence="1">
    <location>
        <begin position="246"/>
        <end position="266"/>
    </location>
</feature>
<feature type="transmembrane region" description="Helical" evidence="1">
    <location>
        <begin position="273"/>
        <end position="293"/>
    </location>
</feature>
<feature type="transmembrane region" description="Helical" evidence="1">
    <location>
        <begin position="305"/>
        <end position="324"/>
    </location>
</feature>
<evidence type="ECO:0008006" key="4">
    <source>
        <dbReference type="Google" id="ProtNLM"/>
    </source>
</evidence>